<protein>
    <submittedName>
        <fullName evidence="3">Uncharacterized protein</fullName>
    </submittedName>
</protein>
<evidence type="ECO:0000256" key="2">
    <source>
        <dbReference type="SAM" id="Phobius"/>
    </source>
</evidence>
<comment type="caution">
    <text evidence="3">The sequence shown here is derived from an EMBL/GenBank/DDBJ whole genome shotgun (WGS) entry which is preliminary data.</text>
</comment>
<feature type="non-terminal residue" evidence="3">
    <location>
        <position position="413"/>
    </location>
</feature>
<organism evidence="3 4">
    <name type="scientific">Mytilus galloprovincialis</name>
    <name type="common">Mediterranean mussel</name>
    <dbReference type="NCBI Taxonomy" id="29158"/>
    <lineage>
        <taxon>Eukaryota</taxon>
        <taxon>Metazoa</taxon>
        <taxon>Spiralia</taxon>
        <taxon>Lophotrochozoa</taxon>
        <taxon>Mollusca</taxon>
        <taxon>Bivalvia</taxon>
        <taxon>Autobranchia</taxon>
        <taxon>Pteriomorphia</taxon>
        <taxon>Mytilida</taxon>
        <taxon>Mytiloidea</taxon>
        <taxon>Mytilidae</taxon>
        <taxon>Mytilinae</taxon>
        <taxon>Mytilus</taxon>
    </lineage>
</organism>
<feature type="transmembrane region" description="Helical" evidence="2">
    <location>
        <begin position="279"/>
        <end position="302"/>
    </location>
</feature>
<evidence type="ECO:0000313" key="3">
    <source>
        <dbReference type="EMBL" id="VDI26833.1"/>
    </source>
</evidence>
<keyword evidence="1" id="KW-0175">Coiled coil</keyword>
<feature type="coiled-coil region" evidence="1">
    <location>
        <begin position="148"/>
        <end position="175"/>
    </location>
</feature>
<reference evidence="3" key="1">
    <citation type="submission" date="2018-11" db="EMBL/GenBank/DDBJ databases">
        <authorList>
            <person name="Alioto T."/>
            <person name="Alioto T."/>
        </authorList>
    </citation>
    <scope>NUCLEOTIDE SEQUENCE</scope>
</reference>
<accession>A0A8B6E094</accession>
<keyword evidence="2" id="KW-0812">Transmembrane</keyword>
<keyword evidence="2" id="KW-1133">Transmembrane helix</keyword>
<keyword evidence="2" id="KW-0472">Membrane</keyword>
<evidence type="ECO:0000256" key="1">
    <source>
        <dbReference type="SAM" id="Coils"/>
    </source>
</evidence>
<evidence type="ECO:0000313" key="4">
    <source>
        <dbReference type="Proteomes" id="UP000596742"/>
    </source>
</evidence>
<dbReference type="EMBL" id="UYJE01004296">
    <property type="protein sequence ID" value="VDI26833.1"/>
    <property type="molecule type" value="Genomic_DNA"/>
</dbReference>
<name>A0A8B6E094_MYTGA</name>
<proteinExistence type="predicted"/>
<dbReference type="PANTHER" id="PTHR26392:SF92">
    <property type="entry name" value="PROTEIN KINASE DOMAIN-CONTAINING PROTEIN"/>
    <property type="match status" value="1"/>
</dbReference>
<gene>
    <name evidence="3" type="ORF">MGAL_10B027328</name>
</gene>
<dbReference type="Proteomes" id="UP000596742">
    <property type="component" value="Unassembled WGS sequence"/>
</dbReference>
<keyword evidence="4" id="KW-1185">Reference proteome</keyword>
<dbReference type="OrthoDB" id="8927528at2759"/>
<dbReference type="AlphaFoldDB" id="A0A8B6E094"/>
<sequence length="413" mass="48786">ILRIFKNILDNMENMPCFDPHEVFFLTNQWDIVENDDDDEAHIEKSDNPESRTWRLILSKLRKWWPGVNEQKVYQTSLKQVVNGIENDYSRNFKRFEENLSETILRNQNKRVEFYLSFLQNFLRNANRGIAARVKLLDLSSEEHKQIMKNCLERIERLEVLSNKYKDELRDHKTVLIGDLTEDLYKYLHSKSTEEDILFPTGDKSIDKVLNDEVGPVLETRFYNAIEQWLANSVTQGKMEDANKKVQSALTEIQLEFENIEMNIFGLNPRSVLKEKMGVLALLFLPGLNIVLDIFFLPVFIFNMFNIFHFIVLGEEGRKTRAKTIYQNMLKGFPKEKLQEMFESLFGKQYSKTIAYIFESEVPSKVKSMKTTNERMLKKFLSLRSKQESFIKLDTMMKNLNSEIQNYKKTQMI</sequence>
<dbReference type="PANTHER" id="PTHR26392">
    <property type="entry name" value="MITOGEN-ACTIVATED PROTEIN KINASE KINASE KINASE 7-RELATED"/>
    <property type="match status" value="1"/>
</dbReference>